<comment type="similarity">
    <text evidence="1">Belongs to the glycosyltransferase 32 family.</text>
</comment>
<dbReference type="Gene3D" id="3.90.550.20">
    <property type="match status" value="1"/>
</dbReference>
<accession>A0ABR1GU69</accession>
<dbReference type="InterPro" id="IPR029044">
    <property type="entry name" value="Nucleotide-diphossugar_trans"/>
</dbReference>
<dbReference type="Proteomes" id="UP001498476">
    <property type="component" value="Unassembled WGS sequence"/>
</dbReference>
<dbReference type="PANTHER" id="PTHR32385">
    <property type="entry name" value="MANNOSYL PHOSPHORYLINOSITOL CERAMIDE SYNTHASE"/>
    <property type="match status" value="1"/>
</dbReference>
<dbReference type="EMBL" id="JAZAVJ010000170">
    <property type="protein sequence ID" value="KAK7408879.1"/>
    <property type="molecule type" value="Genomic_DNA"/>
</dbReference>
<evidence type="ECO:0000313" key="3">
    <source>
        <dbReference type="EMBL" id="KAK7408879.1"/>
    </source>
</evidence>
<dbReference type="SUPFAM" id="SSF53448">
    <property type="entry name" value="Nucleotide-diphospho-sugar transferases"/>
    <property type="match status" value="1"/>
</dbReference>
<dbReference type="Pfam" id="PF04488">
    <property type="entry name" value="Gly_transf_sug"/>
    <property type="match status" value="1"/>
</dbReference>
<dbReference type="InterPro" id="IPR051706">
    <property type="entry name" value="Glycosyltransferase_domain"/>
</dbReference>
<sequence>MFIIYGFEHDDSLLREHFLRLDHPTSFEHTSESIRHDPPAHRSNETSERIPRIIHQTYANTQVPKKWLHAYESCKKVHKEGNWTHILWTDNTARDFIAESYPWFLPTYDGYPYDIQRVDAVRYFIIYHFGGFYLDFDIGCRKPLTPFLEFDAIFPKTQPFEVSNDMMAAAKGHPFFKQLIAALPKHRHRAGTKYPTVMWTTAPVFLTQKLARFLRIMEFRNVVTGPPSSADDATVHIIPYALYGSTEYSFFTHHPGSSWHGWDVQVVAFLWENRSRILGLTAFVATFVYCHRRLSPGKKWRSLYYSTRGE</sequence>
<proteinExistence type="inferred from homology"/>
<gene>
    <name evidence="3" type="ORF">QQX98_008940</name>
</gene>
<keyword evidence="4" id="KW-1185">Reference proteome</keyword>
<reference evidence="3 4" key="1">
    <citation type="journal article" date="2025" name="Microbiol. Resour. Announc.">
        <title>Draft genome sequences for Neonectria magnoliae and Neonectria punicea, canker pathogens of Liriodendron tulipifera and Acer saccharum in West Virginia.</title>
        <authorList>
            <person name="Petronek H.M."/>
            <person name="Kasson M.T."/>
            <person name="Metheny A.M."/>
            <person name="Stauder C.M."/>
            <person name="Lovett B."/>
            <person name="Lynch S.C."/>
            <person name="Garnas J.R."/>
            <person name="Kasson L.R."/>
            <person name="Stajich J.E."/>
        </authorList>
    </citation>
    <scope>NUCLEOTIDE SEQUENCE [LARGE SCALE GENOMIC DNA]</scope>
    <source>
        <strain evidence="3 4">NRRL 64653</strain>
    </source>
</reference>
<organism evidence="3 4">
    <name type="scientific">Neonectria punicea</name>
    <dbReference type="NCBI Taxonomy" id="979145"/>
    <lineage>
        <taxon>Eukaryota</taxon>
        <taxon>Fungi</taxon>
        <taxon>Dikarya</taxon>
        <taxon>Ascomycota</taxon>
        <taxon>Pezizomycotina</taxon>
        <taxon>Sordariomycetes</taxon>
        <taxon>Hypocreomycetidae</taxon>
        <taxon>Hypocreales</taxon>
        <taxon>Nectriaceae</taxon>
        <taxon>Neonectria</taxon>
    </lineage>
</organism>
<evidence type="ECO:0000313" key="4">
    <source>
        <dbReference type="Proteomes" id="UP001498476"/>
    </source>
</evidence>
<evidence type="ECO:0000256" key="1">
    <source>
        <dbReference type="ARBA" id="ARBA00009003"/>
    </source>
</evidence>
<name>A0ABR1GU69_9HYPO</name>
<evidence type="ECO:0008006" key="5">
    <source>
        <dbReference type="Google" id="ProtNLM"/>
    </source>
</evidence>
<protein>
    <recommendedName>
        <fullName evidence="5">Mannosyl phosphorylinositol ceramide synthase SUR1</fullName>
    </recommendedName>
</protein>
<comment type="caution">
    <text evidence="3">The sequence shown here is derived from an EMBL/GenBank/DDBJ whole genome shotgun (WGS) entry which is preliminary data.</text>
</comment>
<dbReference type="PANTHER" id="PTHR32385:SF15">
    <property type="entry name" value="INOSITOL PHOSPHOCERAMIDE MANNOSYLTRANSFERASE 1"/>
    <property type="match status" value="1"/>
</dbReference>
<keyword evidence="2" id="KW-0808">Transferase</keyword>
<dbReference type="InterPro" id="IPR007577">
    <property type="entry name" value="GlycoTrfase_DXD_sugar-bd_CS"/>
</dbReference>
<evidence type="ECO:0000256" key="2">
    <source>
        <dbReference type="ARBA" id="ARBA00022679"/>
    </source>
</evidence>